<dbReference type="EMBL" id="RCMK01001422">
    <property type="protein sequence ID" value="KAG2894579.1"/>
    <property type="molecule type" value="Genomic_DNA"/>
</dbReference>
<sequence length="70" mass="7214">MAPPKPAGEGSGSTPTAPSSSGQPGSPAPAEDPRAAVRRLSTRVHTLIAQLQDVTTTREGARTEHGEARR</sequence>
<evidence type="ECO:0000313" key="3">
    <source>
        <dbReference type="Proteomes" id="UP000736787"/>
    </source>
</evidence>
<feature type="compositionally biased region" description="Low complexity" evidence="1">
    <location>
        <begin position="12"/>
        <end position="29"/>
    </location>
</feature>
<accession>A0A8T1B7H2</accession>
<gene>
    <name evidence="2" type="ORF">PC117_g23441</name>
</gene>
<evidence type="ECO:0000256" key="1">
    <source>
        <dbReference type="SAM" id="MobiDB-lite"/>
    </source>
</evidence>
<evidence type="ECO:0000313" key="2">
    <source>
        <dbReference type="EMBL" id="KAG2894579.1"/>
    </source>
</evidence>
<dbReference type="AlphaFoldDB" id="A0A8T1B7H2"/>
<proteinExistence type="predicted"/>
<protein>
    <submittedName>
        <fullName evidence="2">Uncharacterized protein</fullName>
    </submittedName>
</protein>
<organism evidence="2 3">
    <name type="scientific">Phytophthora cactorum</name>
    <dbReference type="NCBI Taxonomy" id="29920"/>
    <lineage>
        <taxon>Eukaryota</taxon>
        <taxon>Sar</taxon>
        <taxon>Stramenopiles</taxon>
        <taxon>Oomycota</taxon>
        <taxon>Peronosporomycetes</taxon>
        <taxon>Peronosporales</taxon>
        <taxon>Peronosporaceae</taxon>
        <taxon>Phytophthora</taxon>
    </lineage>
</organism>
<name>A0A8T1B7H2_9STRA</name>
<comment type="caution">
    <text evidence="2">The sequence shown here is derived from an EMBL/GenBank/DDBJ whole genome shotgun (WGS) entry which is preliminary data.</text>
</comment>
<dbReference type="Proteomes" id="UP000736787">
    <property type="component" value="Unassembled WGS sequence"/>
</dbReference>
<feature type="region of interest" description="Disordered" evidence="1">
    <location>
        <begin position="1"/>
        <end position="37"/>
    </location>
</feature>
<reference evidence="2" key="1">
    <citation type="submission" date="2018-10" db="EMBL/GenBank/DDBJ databases">
        <title>Effector identification in a new, highly contiguous assembly of the strawberry crown rot pathogen Phytophthora cactorum.</title>
        <authorList>
            <person name="Armitage A.D."/>
            <person name="Nellist C.F."/>
            <person name="Bates H."/>
            <person name="Vickerstaff R.J."/>
            <person name="Harrison R.J."/>
        </authorList>
    </citation>
    <scope>NUCLEOTIDE SEQUENCE</scope>
    <source>
        <strain evidence="2">4040</strain>
    </source>
</reference>